<comment type="subcellular location">
    <subcellularLocation>
        <location evidence="1">Nucleus</location>
        <location evidence="1">Nucleolus</location>
    </subcellularLocation>
</comment>
<feature type="repeat" description="WD" evidence="6">
    <location>
        <begin position="121"/>
        <end position="162"/>
    </location>
</feature>
<feature type="repeat" description="WD" evidence="6">
    <location>
        <begin position="163"/>
        <end position="195"/>
    </location>
</feature>
<dbReference type="PROSITE" id="PS00678">
    <property type="entry name" value="WD_REPEATS_1"/>
    <property type="match status" value="1"/>
</dbReference>
<evidence type="ECO:0000256" key="2">
    <source>
        <dbReference type="ARBA" id="ARBA00022552"/>
    </source>
</evidence>
<keyword evidence="5" id="KW-0539">Nucleus</keyword>
<dbReference type="InterPro" id="IPR036322">
    <property type="entry name" value="WD40_repeat_dom_sf"/>
</dbReference>
<dbReference type="InterPro" id="IPR018983">
    <property type="entry name" value="U3_snoRNA-assocProt_15_C"/>
</dbReference>
<dbReference type="PROSITE" id="PS50082">
    <property type="entry name" value="WD_REPEATS_2"/>
    <property type="match status" value="2"/>
</dbReference>
<comment type="caution">
    <text evidence="9">The sequence shown here is derived from an EMBL/GenBank/DDBJ whole genome shotgun (WGS) entry which is preliminary data.</text>
</comment>
<dbReference type="GO" id="GO:0006364">
    <property type="term" value="P:rRNA processing"/>
    <property type="evidence" value="ECO:0007669"/>
    <property type="project" value="UniProtKB-KW"/>
</dbReference>
<dbReference type="Pfam" id="PF09384">
    <property type="entry name" value="UTP15_C"/>
    <property type="match status" value="1"/>
</dbReference>
<keyword evidence="10" id="KW-1185">Reference proteome</keyword>
<dbReference type="SUPFAM" id="SSF50978">
    <property type="entry name" value="WD40 repeat-like"/>
    <property type="match status" value="1"/>
</dbReference>
<evidence type="ECO:0000256" key="7">
    <source>
        <dbReference type="SAM" id="MobiDB-lite"/>
    </source>
</evidence>
<evidence type="ECO:0000256" key="4">
    <source>
        <dbReference type="ARBA" id="ARBA00022737"/>
    </source>
</evidence>
<evidence type="ECO:0000313" key="10">
    <source>
        <dbReference type="Proteomes" id="UP001178507"/>
    </source>
</evidence>
<evidence type="ECO:0000313" key="9">
    <source>
        <dbReference type="EMBL" id="CAJ1394624.1"/>
    </source>
</evidence>
<sequence>MGDPLEVKPLLRPRHVSELAPEAKAFRGLKATFKRSEGSRVVGASFCPTLPTRLALVSGTKVGLWNTAKEGGLEEGSSLTKFKDLTQCAAWRSDGRLMLVGEASGTCAVIEMETRSVLRRLRGHGDAVTCAAFAEDKSRCATGCKDGKLRLWDVASCELLQEVEAHDDCLKCLSAGPVADSWITAGYDKRVKLWDPRVQAKKAAISVDHGHPVEAGCAFPSAALFASAGGSGVKVWDLAMTGKALSELQDAHSKVVMGLCLDSKASTLLTASFDGLAKVYHAADLSHVWTYTLPGPATCIAWRPDDRGFVVGLDSGQWQYRSKAKAESKKPLAEVQLVTGKRILRRGKEDNNKPLPDAEEEESDDVEFQKTKKWKREEGHLRGHLHRPSAEDEVIERPRVRKKRESKVDYLFRKYEYRKLAEYLFLETSSHDPSMGLAVADELLERGALATAMCNLSEELCLAALRWLLHAFAQGDSLQQLLYSEVLHTLVDCNSCLQPPRTPQLLEAVRKLDLKVLQELSNQESLFETNGAVESIFV</sequence>
<dbReference type="EMBL" id="CAUJNA010002891">
    <property type="protein sequence ID" value="CAJ1394624.1"/>
    <property type="molecule type" value="Genomic_DNA"/>
</dbReference>
<proteinExistence type="predicted"/>
<gene>
    <name evidence="9" type="ORF">EVOR1521_LOCUS19240</name>
</gene>
<name>A0AA36N6S7_9DINO</name>
<dbReference type="PANTHER" id="PTHR19924:SF26">
    <property type="entry name" value="U3 SMALL NUCLEOLAR RNA-ASSOCIATED PROTEIN 15 HOMOLOG"/>
    <property type="match status" value="1"/>
</dbReference>
<dbReference type="PANTHER" id="PTHR19924">
    <property type="entry name" value="UTP15 U3 SMALL NUCLEOLAR RNA-ASSOCIATED PROTEIN 15 FAMILY MEMBER"/>
    <property type="match status" value="1"/>
</dbReference>
<dbReference type="AlphaFoldDB" id="A0AA36N6S7"/>
<keyword evidence="4" id="KW-0677">Repeat</keyword>
<dbReference type="Proteomes" id="UP001178507">
    <property type="component" value="Unassembled WGS sequence"/>
</dbReference>
<dbReference type="GO" id="GO:0005730">
    <property type="term" value="C:nucleolus"/>
    <property type="evidence" value="ECO:0007669"/>
    <property type="project" value="UniProtKB-SubCell"/>
</dbReference>
<evidence type="ECO:0000256" key="6">
    <source>
        <dbReference type="PROSITE-ProRule" id="PRU00221"/>
    </source>
</evidence>
<evidence type="ECO:0000259" key="8">
    <source>
        <dbReference type="Pfam" id="PF09384"/>
    </source>
</evidence>
<evidence type="ECO:0000256" key="1">
    <source>
        <dbReference type="ARBA" id="ARBA00004604"/>
    </source>
</evidence>
<dbReference type="InterPro" id="IPR015943">
    <property type="entry name" value="WD40/YVTN_repeat-like_dom_sf"/>
</dbReference>
<keyword evidence="3 6" id="KW-0853">WD repeat</keyword>
<dbReference type="InterPro" id="IPR001680">
    <property type="entry name" value="WD40_rpt"/>
</dbReference>
<dbReference type="Gene3D" id="2.130.10.10">
    <property type="entry name" value="YVTN repeat-like/Quinoprotein amine dehydrogenase"/>
    <property type="match status" value="2"/>
</dbReference>
<evidence type="ECO:0000256" key="5">
    <source>
        <dbReference type="ARBA" id="ARBA00023242"/>
    </source>
</evidence>
<accession>A0AA36N6S7</accession>
<feature type="domain" description="U3 small nucleolar RNA-associated protein 15 C-terminal" evidence="8">
    <location>
        <begin position="388"/>
        <end position="536"/>
    </location>
</feature>
<feature type="region of interest" description="Disordered" evidence="7">
    <location>
        <begin position="346"/>
        <end position="370"/>
    </location>
</feature>
<dbReference type="PROSITE" id="PS50294">
    <property type="entry name" value="WD_REPEATS_REGION"/>
    <property type="match status" value="1"/>
</dbReference>
<reference evidence="9" key="1">
    <citation type="submission" date="2023-08" db="EMBL/GenBank/DDBJ databases">
        <authorList>
            <person name="Chen Y."/>
            <person name="Shah S."/>
            <person name="Dougan E. K."/>
            <person name="Thang M."/>
            <person name="Chan C."/>
        </authorList>
    </citation>
    <scope>NUCLEOTIDE SEQUENCE</scope>
</reference>
<dbReference type="InterPro" id="IPR019775">
    <property type="entry name" value="WD40_repeat_CS"/>
</dbReference>
<evidence type="ECO:0000256" key="3">
    <source>
        <dbReference type="ARBA" id="ARBA00022574"/>
    </source>
</evidence>
<dbReference type="SMART" id="SM00320">
    <property type="entry name" value="WD40"/>
    <property type="match status" value="7"/>
</dbReference>
<organism evidence="9 10">
    <name type="scientific">Effrenium voratum</name>
    <dbReference type="NCBI Taxonomy" id="2562239"/>
    <lineage>
        <taxon>Eukaryota</taxon>
        <taxon>Sar</taxon>
        <taxon>Alveolata</taxon>
        <taxon>Dinophyceae</taxon>
        <taxon>Suessiales</taxon>
        <taxon>Symbiodiniaceae</taxon>
        <taxon>Effrenium</taxon>
    </lineage>
</organism>
<dbReference type="GO" id="GO:0045943">
    <property type="term" value="P:positive regulation of transcription by RNA polymerase I"/>
    <property type="evidence" value="ECO:0007669"/>
    <property type="project" value="TreeGrafter"/>
</dbReference>
<keyword evidence="2" id="KW-0698">rRNA processing</keyword>
<protein>
    <recommendedName>
        <fullName evidence="8">U3 small nucleolar RNA-associated protein 15 C-terminal domain-containing protein</fullName>
    </recommendedName>
</protein>
<dbReference type="Pfam" id="PF00400">
    <property type="entry name" value="WD40"/>
    <property type="match status" value="3"/>
</dbReference>
<feature type="compositionally biased region" description="Acidic residues" evidence="7">
    <location>
        <begin position="357"/>
        <end position="366"/>
    </location>
</feature>